<accession>A0A382FL64</accession>
<feature type="non-terminal residue" evidence="3">
    <location>
        <position position="319"/>
    </location>
</feature>
<protein>
    <recommendedName>
        <fullName evidence="2">Amidohydrolase-related domain-containing protein</fullName>
    </recommendedName>
</protein>
<dbReference type="InterPro" id="IPR006680">
    <property type="entry name" value="Amidohydro-rel"/>
</dbReference>
<evidence type="ECO:0000313" key="3">
    <source>
        <dbReference type="EMBL" id="SVB63828.1"/>
    </source>
</evidence>
<dbReference type="InterPro" id="IPR011059">
    <property type="entry name" value="Metal-dep_hydrolase_composite"/>
</dbReference>
<reference evidence="3" key="1">
    <citation type="submission" date="2018-05" db="EMBL/GenBank/DDBJ databases">
        <authorList>
            <person name="Lanie J.A."/>
            <person name="Ng W.-L."/>
            <person name="Kazmierczak K.M."/>
            <person name="Andrzejewski T.M."/>
            <person name="Davidsen T.M."/>
            <person name="Wayne K.J."/>
            <person name="Tettelin H."/>
            <person name="Glass J.I."/>
            <person name="Rusch D."/>
            <person name="Podicherti R."/>
            <person name="Tsui H.-C.T."/>
            <person name="Winkler M.E."/>
        </authorList>
    </citation>
    <scope>NUCLEOTIDE SEQUENCE</scope>
</reference>
<dbReference type="SUPFAM" id="SSF51338">
    <property type="entry name" value="Composite domain of metallo-dependent hydrolases"/>
    <property type="match status" value="1"/>
</dbReference>
<dbReference type="Pfam" id="PF01979">
    <property type="entry name" value="Amidohydro_1"/>
    <property type="match status" value="1"/>
</dbReference>
<organism evidence="3">
    <name type="scientific">marine metagenome</name>
    <dbReference type="NCBI Taxonomy" id="408172"/>
    <lineage>
        <taxon>unclassified sequences</taxon>
        <taxon>metagenomes</taxon>
        <taxon>ecological metagenomes</taxon>
    </lineage>
</organism>
<dbReference type="InterPro" id="IPR032466">
    <property type="entry name" value="Metal_Hydrolase"/>
</dbReference>
<dbReference type="Gene3D" id="3.20.20.140">
    <property type="entry name" value="Metal-dependent hydrolases"/>
    <property type="match status" value="1"/>
</dbReference>
<gene>
    <name evidence="3" type="ORF">METZ01_LOCUS216682</name>
</gene>
<evidence type="ECO:0000256" key="1">
    <source>
        <dbReference type="ARBA" id="ARBA00022801"/>
    </source>
</evidence>
<sequence>MRLQREALIDVAMGYEPAEKVIKNCRIVNSHTGTIHQPSDSVAIKGQRIAAIGDIDYTIGDDTEVIDADGRYLVPGLIDPHCHQWHTYANSTVFAACRLLHGSTTIVDGFYGHAIVNGLRASRFFLDELLRTPVKPLFVVPTMCYTQNRGIGFPASPNAPSIEQLMDSLSWPETKGIEEISPELMLYRNQRDADLLNLMEECLKQGKVIQGHSAGMTDDKITNAWVSSGIMHNHEIVNASETRRQAELGIWVVIREGSACKDIEACIPVITKEGYHARAFQLCTDVITPDWMLERGQMDNAIRVGIKNGLDPMTAIQMS</sequence>
<dbReference type="SUPFAM" id="SSF51556">
    <property type="entry name" value="Metallo-dependent hydrolases"/>
    <property type="match status" value="1"/>
</dbReference>
<name>A0A382FL64_9ZZZZ</name>
<dbReference type="EMBL" id="UINC01050632">
    <property type="protein sequence ID" value="SVB63828.1"/>
    <property type="molecule type" value="Genomic_DNA"/>
</dbReference>
<proteinExistence type="predicted"/>
<feature type="domain" description="Amidohydrolase-related" evidence="2">
    <location>
        <begin position="72"/>
        <end position="318"/>
    </location>
</feature>
<evidence type="ECO:0000259" key="2">
    <source>
        <dbReference type="Pfam" id="PF01979"/>
    </source>
</evidence>
<keyword evidence="1" id="KW-0378">Hydrolase</keyword>
<dbReference type="PANTHER" id="PTHR11113">
    <property type="entry name" value="N-ACETYLGLUCOSAMINE-6-PHOSPHATE DEACETYLASE"/>
    <property type="match status" value="1"/>
</dbReference>
<dbReference type="GO" id="GO:0000034">
    <property type="term" value="F:adenine deaminase activity"/>
    <property type="evidence" value="ECO:0007669"/>
    <property type="project" value="TreeGrafter"/>
</dbReference>
<dbReference type="PANTHER" id="PTHR11113:SF2">
    <property type="entry name" value="ADENINE DEAMINASE"/>
    <property type="match status" value="1"/>
</dbReference>
<dbReference type="AlphaFoldDB" id="A0A382FL64"/>
<dbReference type="Gene3D" id="2.30.40.10">
    <property type="entry name" value="Urease, subunit C, domain 1"/>
    <property type="match status" value="1"/>
</dbReference>